<dbReference type="EMBL" id="JACBKZ010000009">
    <property type="protein sequence ID" value="KAF5942083.1"/>
    <property type="molecule type" value="Genomic_DNA"/>
</dbReference>
<dbReference type="PANTHER" id="PTHR10994">
    <property type="entry name" value="RETICULON"/>
    <property type="match status" value="1"/>
</dbReference>
<keyword evidence="3 6" id="KW-0256">Endoplasmic reticulum</keyword>
<evidence type="ECO:0000256" key="5">
    <source>
        <dbReference type="ARBA" id="ARBA00023136"/>
    </source>
</evidence>
<comment type="caution">
    <text evidence="8">The sequence shown here is derived from an EMBL/GenBank/DDBJ whole genome shotgun (WGS) entry which is preliminary data.</text>
</comment>
<dbReference type="PROSITE" id="PS50845">
    <property type="entry name" value="RETICULON"/>
    <property type="match status" value="1"/>
</dbReference>
<organism evidence="8 9">
    <name type="scientific">Camellia sinensis</name>
    <name type="common">Tea plant</name>
    <name type="synonym">Thea sinensis</name>
    <dbReference type="NCBI Taxonomy" id="4442"/>
    <lineage>
        <taxon>Eukaryota</taxon>
        <taxon>Viridiplantae</taxon>
        <taxon>Streptophyta</taxon>
        <taxon>Embryophyta</taxon>
        <taxon>Tracheophyta</taxon>
        <taxon>Spermatophyta</taxon>
        <taxon>Magnoliopsida</taxon>
        <taxon>eudicotyledons</taxon>
        <taxon>Gunneridae</taxon>
        <taxon>Pentapetalae</taxon>
        <taxon>asterids</taxon>
        <taxon>Ericales</taxon>
        <taxon>Theaceae</taxon>
        <taxon>Camellia</taxon>
    </lineage>
</organism>
<protein>
    <recommendedName>
        <fullName evidence="6">Reticulon-like protein</fullName>
    </recommendedName>
</protein>
<keyword evidence="2 6" id="KW-0812">Transmembrane</keyword>
<evidence type="ECO:0000313" key="9">
    <source>
        <dbReference type="Proteomes" id="UP000593564"/>
    </source>
</evidence>
<dbReference type="Pfam" id="PF02453">
    <property type="entry name" value="Reticulon"/>
    <property type="match status" value="1"/>
</dbReference>
<evidence type="ECO:0000259" key="7">
    <source>
        <dbReference type="PROSITE" id="PS50845"/>
    </source>
</evidence>
<dbReference type="InterPro" id="IPR036291">
    <property type="entry name" value="NAD(P)-bd_dom_sf"/>
</dbReference>
<keyword evidence="9" id="KW-1185">Reference proteome</keyword>
<feature type="domain" description="Reticulon" evidence="7">
    <location>
        <begin position="226"/>
        <end position="421"/>
    </location>
</feature>
<dbReference type="SUPFAM" id="SSF51735">
    <property type="entry name" value="NAD(P)-binding Rossmann-fold domains"/>
    <property type="match status" value="1"/>
</dbReference>
<evidence type="ECO:0000256" key="6">
    <source>
        <dbReference type="RuleBase" id="RU363132"/>
    </source>
</evidence>
<dbReference type="InterPro" id="IPR002225">
    <property type="entry name" value="3Beta_OHSteriod_DH/Estase"/>
</dbReference>
<dbReference type="InterPro" id="IPR003388">
    <property type="entry name" value="Reticulon"/>
</dbReference>
<evidence type="ECO:0000256" key="3">
    <source>
        <dbReference type="ARBA" id="ARBA00022824"/>
    </source>
</evidence>
<feature type="transmembrane region" description="Helical" evidence="6">
    <location>
        <begin position="238"/>
        <end position="254"/>
    </location>
</feature>
<reference evidence="9" key="1">
    <citation type="journal article" date="2020" name="Nat. Commun.">
        <title>Genome assembly of wild tea tree DASZ reveals pedigree and selection history of tea varieties.</title>
        <authorList>
            <person name="Zhang W."/>
            <person name="Zhang Y."/>
            <person name="Qiu H."/>
            <person name="Guo Y."/>
            <person name="Wan H."/>
            <person name="Zhang X."/>
            <person name="Scossa F."/>
            <person name="Alseekh S."/>
            <person name="Zhang Q."/>
            <person name="Wang P."/>
            <person name="Xu L."/>
            <person name="Schmidt M.H."/>
            <person name="Jia X."/>
            <person name="Li D."/>
            <person name="Zhu A."/>
            <person name="Guo F."/>
            <person name="Chen W."/>
            <person name="Ni D."/>
            <person name="Usadel B."/>
            <person name="Fernie A.R."/>
            <person name="Wen W."/>
        </authorList>
    </citation>
    <scope>NUCLEOTIDE SEQUENCE [LARGE SCALE GENOMIC DNA]</scope>
    <source>
        <strain evidence="9">cv. G240</strain>
    </source>
</reference>
<keyword evidence="4 6" id="KW-1133">Transmembrane helix</keyword>
<comment type="subcellular location">
    <subcellularLocation>
        <location evidence="1 6">Endoplasmic reticulum membrane</location>
        <topology evidence="1 6">Multi-pass membrane protein</topology>
    </subcellularLocation>
</comment>
<evidence type="ECO:0000256" key="1">
    <source>
        <dbReference type="ARBA" id="ARBA00004477"/>
    </source>
</evidence>
<dbReference type="PANTHER" id="PTHR10994:SF193">
    <property type="entry name" value="RETICULON-LIKE PROTEIN"/>
    <property type="match status" value="1"/>
</dbReference>
<evidence type="ECO:0000313" key="8">
    <source>
        <dbReference type="EMBL" id="KAF5942083.1"/>
    </source>
</evidence>
<dbReference type="GO" id="GO:0005789">
    <property type="term" value="C:endoplasmic reticulum membrane"/>
    <property type="evidence" value="ECO:0007669"/>
    <property type="project" value="UniProtKB-SubCell"/>
</dbReference>
<dbReference type="GO" id="GO:0006694">
    <property type="term" value="P:steroid biosynthetic process"/>
    <property type="evidence" value="ECO:0007669"/>
    <property type="project" value="InterPro"/>
</dbReference>
<name>A0A7J7GMR3_CAMSI</name>
<sequence>MLTDLKAQAEALFLFANDIDGLLTCALRPSNVFGPGDTEIIPFLVNQAKFGWAKFIIGSGNNMSDFTYVENVAHALICADEALDSRMVSVSGKAFFITNLEPVKFWEFVSRILEDLGYQRPMIKLPATLVWYTVLLVKWMHAKMASTKLNGSAPLHGVVRLALRTSTFNCSAAQKHIGYSPVVSLEEGVTLTIKSFSHLARDSSFGRHSNFDEHLKAEKLLGSGKVANILLWRDEKKTFTCFLALVLLYYWFFFSGRTFTSSAAKLLLLVTVTLLGHAFLPSNILGFTVERISSSSFEISEVDMTNLVAAIACMWNRVVHVTRALAQGEDWNLFFKMAVSLYFLKVISSHYLTEAIGVGLVLAFTSFFVYEQYEEEIDGIVNFLLNAMRTAMELLMDNLPVSVTSFLRNTEMLHENRNRAMEKD</sequence>
<keyword evidence="5 6" id="KW-0472">Membrane</keyword>
<reference evidence="8 9" key="2">
    <citation type="submission" date="2020-07" db="EMBL/GenBank/DDBJ databases">
        <title>Genome assembly of wild tea tree DASZ reveals pedigree and selection history of tea varieties.</title>
        <authorList>
            <person name="Zhang W."/>
        </authorList>
    </citation>
    <scope>NUCLEOTIDE SEQUENCE [LARGE SCALE GENOMIC DNA]</scope>
    <source>
        <strain evidence="9">cv. G240</strain>
        <tissue evidence="8">Leaf</tissue>
    </source>
</reference>
<evidence type="ECO:0000256" key="2">
    <source>
        <dbReference type="ARBA" id="ARBA00022692"/>
    </source>
</evidence>
<gene>
    <name evidence="8" type="ORF">HYC85_019725</name>
</gene>
<dbReference type="InterPro" id="IPR045064">
    <property type="entry name" value="Reticulon-like"/>
</dbReference>
<proteinExistence type="predicted"/>
<evidence type="ECO:0000256" key="4">
    <source>
        <dbReference type="ARBA" id="ARBA00022989"/>
    </source>
</evidence>
<dbReference type="AlphaFoldDB" id="A0A7J7GMR3"/>
<accession>A0A7J7GMR3</accession>
<dbReference type="GO" id="GO:0009617">
    <property type="term" value="P:response to bacterium"/>
    <property type="evidence" value="ECO:0007669"/>
    <property type="project" value="InterPro"/>
</dbReference>
<dbReference type="GO" id="GO:0016616">
    <property type="term" value="F:oxidoreductase activity, acting on the CH-OH group of donors, NAD or NADP as acceptor"/>
    <property type="evidence" value="ECO:0007669"/>
    <property type="project" value="InterPro"/>
</dbReference>
<dbReference type="Pfam" id="PF01073">
    <property type="entry name" value="3Beta_HSD"/>
    <property type="match status" value="1"/>
</dbReference>
<feature type="transmembrane region" description="Helical" evidence="6">
    <location>
        <begin position="351"/>
        <end position="370"/>
    </location>
</feature>
<feature type="transmembrane region" description="Helical" evidence="6">
    <location>
        <begin position="266"/>
        <end position="289"/>
    </location>
</feature>
<dbReference type="Proteomes" id="UP000593564">
    <property type="component" value="Unassembled WGS sequence"/>
</dbReference>
<dbReference type="Gene3D" id="3.40.50.720">
    <property type="entry name" value="NAD(P)-binding Rossmann-like Domain"/>
    <property type="match status" value="1"/>
</dbReference>